<dbReference type="AlphaFoldDB" id="A0A6A4SMC1"/>
<protein>
    <submittedName>
        <fullName evidence="1">Uncharacterized protein</fullName>
    </submittedName>
</protein>
<evidence type="ECO:0000313" key="1">
    <source>
        <dbReference type="EMBL" id="KAF0032224.1"/>
    </source>
</evidence>
<dbReference type="EMBL" id="VEVO01000013">
    <property type="protein sequence ID" value="KAF0032224.1"/>
    <property type="molecule type" value="Genomic_DNA"/>
</dbReference>
<dbReference type="Proteomes" id="UP000438429">
    <property type="component" value="Unassembled WGS sequence"/>
</dbReference>
<evidence type="ECO:0000313" key="2">
    <source>
        <dbReference type="Proteomes" id="UP000438429"/>
    </source>
</evidence>
<proteinExistence type="predicted"/>
<reference evidence="1 2" key="1">
    <citation type="submission" date="2019-06" db="EMBL/GenBank/DDBJ databases">
        <title>Draft genomes of female and male turbot (Scophthalmus maximus).</title>
        <authorList>
            <person name="Xu H."/>
            <person name="Xu X.-W."/>
            <person name="Shao C."/>
            <person name="Chen S."/>
        </authorList>
    </citation>
    <scope>NUCLEOTIDE SEQUENCE [LARGE SCALE GENOMIC DNA]</scope>
    <source>
        <strain evidence="1">Ysfricsl-2016a</strain>
        <tissue evidence="1">Blood</tissue>
    </source>
</reference>
<sequence>MLETHTAVNNCAHTRCGASGAERRTRKPGFTSRVFVRHVLRVKSTRIKTFHNWIMPHASATDACKASGKPLPYRWSKGAIKRSLSVRPRAHGVGESTWNRRVDKIQCGEIGRQERERRAEPSFPIAATLAPESSEEGEKISYKIWFKCSILVIYDTPPPFSENQRHINMTHGRIL</sequence>
<organism evidence="1 2">
    <name type="scientific">Scophthalmus maximus</name>
    <name type="common">Turbot</name>
    <name type="synonym">Psetta maxima</name>
    <dbReference type="NCBI Taxonomy" id="52904"/>
    <lineage>
        <taxon>Eukaryota</taxon>
        <taxon>Metazoa</taxon>
        <taxon>Chordata</taxon>
        <taxon>Craniata</taxon>
        <taxon>Vertebrata</taxon>
        <taxon>Euteleostomi</taxon>
        <taxon>Actinopterygii</taxon>
        <taxon>Neopterygii</taxon>
        <taxon>Teleostei</taxon>
        <taxon>Neoteleostei</taxon>
        <taxon>Acanthomorphata</taxon>
        <taxon>Carangaria</taxon>
        <taxon>Pleuronectiformes</taxon>
        <taxon>Pleuronectoidei</taxon>
        <taxon>Scophthalmidae</taxon>
        <taxon>Scophthalmus</taxon>
    </lineage>
</organism>
<gene>
    <name evidence="1" type="ORF">F2P81_014514</name>
</gene>
<accession>A0A6A4SMC1</accession>
<comment type="caution">
    <text evidence="1">The sequence shown here is derived from an EMBL/GenBank/DDBJ whole genome shotgun (WGS) entry which is preliminary data.</text>
</comment>
<name>A0A6A4SMC1_SCOMX</name>